<dbReference type="Pfam" id="PF00583">
    <property type="entry name" value="Acetyltransf_1"/>
    <property type="match status" value="1"/>
</dbReference>
<evidence type="ECO:0000313" key="2">
    <source>
        <dbReference type="EMBL" id="KST65518.1"/>
    </source>
</evidence>
<evidence type="ECO:0000313" key="4">
    <source>
        <dbReference type="Proteomes" id="UP000053372"/>
    </source>
</evidence>
<feature type="domain" description="N-acetyltransferase" evidence="1">
    <location>
        <begin position="4"/>
        <end position="152"/>
    </location>
</feature>
<dbReference type="Proteomes" id="UP000053372">
    <property type="component" value="Unassembled WGS sequence"/>
</dbReference>
<dbReference type="SUPFAM" id="SSF55729">
    <property type="entry name" value="Acyl-CoA N-acyltransferases (Nat)"/>
    <property type="match status" value="1"/>
</dbReference>
<accession>A0A0V7ZNV0</accession>
<dbReference type="AlphaFoldDB" id="A0A0V7ZNV0"/>
<dbReference type="Gene3D" id="3.40.630.30">
    <property type="match status" value="1"/>
</dbReference>
<dbReference type="InterPro" id="IPR000182">
    <property type="entry name" value="GNAT_dom"/>
</dbReference>
<gene>
    <name evidence="3" type="ORF">BC008_24270</name>
    <name evidence="2" type="ORF">BC008_42085</name>
</gene>
<name>A0A0V7ZNV0_9CYAN</name>
<reference evidence="3 4" key="1">
    <citation type="journal article" date="2015" name="Genome Announc.">
        <title>Draft Genome of the Euendolithic (true boring) Cyanobacterium Mastigocoleus testarum strain BC008.</title>
        <authorList>
            <person name="Guida B.S."/>
            <person name="Garcia-Pichel F."/>
        </authorList>
    </citation>
    <scope>NUCLEOTIDE SEQUENCE [LARGE SCALE GENOMIC DNA]</scope>
    <source>
        <strain evidence="3 4">BC008</strain>
    </source>
</reference>
<organism evidence="3 4">
    <name type="scientific">Mastigocoleus testarum BC008</name>
    <dbReference type="NCBI Taxonomy" id="371196"/>
    <lineage>
        <taxon>Bacteria</taxon>
        <taxon>Bacillati</taxon>
        <taxon>Cyanobacteriota</taxon>
        <taxon>Cyanophyceae</taxon>
        <taxon>Nostocales</taxon>
        <taxon>Hapalosiphonaceae</taxon>
        <taxon>Mastigocoleus</taxon>
    </lineage>
</organism>
<dbReference type="PANTHER" id="PTHR47403:SF6">
    <property type="entry name" value="N-ACETYLTRANSFERASE DOMAIN-CONTAINING PROTEIN"/>
    <property type="match status" value="1"/>
</dbReference>
<sequence length="288" mass="33100">MTEPKVRLARKSDKEAVLAFCQILPNNQKDYIPLVWDKWIRDPSGCIFVVTIDDVPVAIERVVLMSDSEAWWEGLRVSPQYRGQGLSKILELTINQYLVESGINISRCMILASNEIMADIMSKRGRKKVGNFDFYETDSINSPSTQLIKLNSNDLDYVCSLVKNSNDLTLRQEIYVSYGGKWQEITVKELKKRLSLGKIWGLKKDEKLLSIAIESYSENSNEKFWIGYVNGTKNSLPTLLYELRKLAHSLGYTLVGGFFPRSEVLSVSFDLANYIKINQRWVYEWKNS</sequence>
<keyword evidence="4" id="KW-1185">Reference proteome</keyword>
<proteinExistence type="predicted"/>
<dbReference type="OrthoDB" id="506197at2"/>
<dbReference type="GO" id="GO:0016747">
    <property type="term" value="F:acyltransferase activity, transferring groups other than amino-acyl groups"/>
    <property type="evidence" value="ECO:0007669"/>
    <property type="project" value="InterPro"/>
</dbReference>
<dbReference type="EMBL" id="LMTZ01000107">
    <property type="protein sequence ID" value="KST65518.1"/>
    <property type="molecule type" value="Genomic_DNA"/>
</dbReference>
<dbReference type="RefSeq" id="WP_027845064.1">
    <property type="nucleotide sequence ID" value="NZ_LMTZ01000100.1"/>
</dbReference>
<protein>
    <recommendedName>
        <fullName evidence="1">N-acetyltransferase domain-containing protein</fullName>
    </recommendedName>
</protein>
<dbReference type="PANTHER" id="PTHR47403">
    <property type="entry name" value="LOC100145250 PROTEIN"/>
    <property type="match status" value="1"/>
</dbReference>
<dbReference type="EMBL" id="LMTZ01000100">
    <property type="protein sequence ID" value="KST66094.1"/>
    <property type="molecule type" value="Genomic_DNA"/>
</dbReference>
<dbReference type="CDD" id="cd04301">
    <property type="entry name" value="NAT_SF"/>
    <property type="match status" value="1"/>
</dbReference>
<dbReference type="InterPro" id="IPR016181">
    <property type="entry name" value="Acyl_CoA_acyltransferase"/>
</dbReference>
<dbReference type="PROSITE" id="PS51186">
    <property type="entry name" value="GNAT"/>
    <property type="match status" value="1"/>
</dbReference>
<evidence type="ECO:0000313" key="3">
    <source>
        <dbReference type="EMBL" id="KST66094.1"/>
    </source>
</evidence>
<evidence type="ECO:0000259" key="1">
    <source>
        <dbReference type="PROSITE" id="PS51186"/>
    </source>
</evidence>
<comment type="caution">
    <text evidence="3">The sequence shown here is derived from an EMBL/GenBank/DDBJ whole genome shotgun (WGS) entry which is preliminary data.</text>
</comment>